<keyword evidence="2" id="KW-0813">Transport</keyword>
<dbReference type="InterPro" id="IPR011527">
    <property type="entry name" value="ABC1_TM_dom"/>
</dbReference>
<dbReference type="HOGENOM" id="CLU_000604_84_3_6"/>
<feature type="domain" description="Peptidase C39" evidence="12">
    <location>
        <begin position="22"/>
        <end position="141"/>
    </location>
</feature>
<dbReference type="SUPFAM" id="SSF52540">
    <property type="entry name" value="P-loop containing nucleoside triphosphate hydrolases"/>
    <property type="match status" value="1"/>
</dbReference>
<feature type="transmembrane region" description="Helical" evidence="9">
    <location>
        <begin position="301"/>
        <end position="324"/>
    </location>
</feature>
<dbReference type="GO" id="GO:0005524">
    <property type="term" value="F:ATP binding"/>
    <property type="evidence" value="ECO:0007669"/>
    <property type="project" value="UniProtKB-KW"/>
</dbReference>
<dbReference type="RefSeq" id="WP_012444311.1">
    <property type="nucleotide sequence ID" value="NC_010717.2"/>
</dbReference>
<dbReference type="Pfam" id="PF00005">
    <property type="entry name" value="ABC_tran"/>
    <property type="match status" value="1"/>
</dbReference>
<evidence type="ECO:0000259" key="10">
    <source>
        <dbReference type="PROSITE" id="PS50893"/>
    </source>
</evidence>
<evidence type="ECO:0000256" key="2">
    <source>
        <dbReference type="ARBA" id="ARBA00022448"/>
    </source>
</evidence>
<dbReference type="InterPro" id="IPR027417">
    <property type="entry name" value="P-loop_NTPase"/>
</dbReference>
<dbReference type="GO" id="GO:0005886">
    <property type="term" value="C:plasma membrane"/>
    <property type="evidence" value="ECO:0007669"/>
    <property type="project" value="UniProtKB-SubCell"/>
</dbReference>
<dbReference type="GO" id="GO:0016887">
    <property type="term" value="F:ATP hydrolysis activity"/>
    <property type="evidence" value="ECO:0007669"/>
    <property type="project" value="InterPro"/>
</dbReference>
<dbReference type="AlphaFoldDB" id="A0A0K0GI66"/>
<dbReference type="eggNOG" id="COG2274">
    <property type="taxonomic scope" value="Bacteria"/>
</dbReference>
<dbReference type="Gene3D" id="3.40.50.300">
    <property type="entry name" value="P-loop containing nucleotide triphosphate hydrolases"/>
    <property type="match status" value="1"/>
</dbReference>
<organism evidence="13 14">
    <name type="scientific">Xanthomonas oryzae pv. oryzae (strain PXO99A)</name>
    <dbReference type="NCBI Taxonomy" id="360094"/>
    <lineage>
        <taxon>Bacteria</taxon>
        <taxon>Pseudomonadati</taxon>
        <taxon>Pseudomonadota</taxon>
        <taxon>Gammaproteobacteria</taxon>
        <taxon>Lysobacterales</taxon>
        <taxon>Lysobacteraceae</taxon>
        <taxon>Xanthomonas</taxon>
    </lineage>
</organism>
<dbReference type="InterPro" id="IPR039421">
    <property type="entry name" value="Type_1_exporter"/>
</dbReference>
<dbReference type="InterPro" id="IPR033838">
    <property type="entry name" value="CvaB_peptidase"/>
</dbReference>
<dbReference type="InterPro" id="IPR036640">
    <property type="entry name" value="ABC1_TM_sf"/>
</dbReference>
<dbReference type="CDD" id="cd18567">
    <property type="entry name" value="ABC_6TM_CvaB_RaxB_like"/>
    <property type="match status" value="1"/>
</dbReference>
<keyword evidence="8 9" id="KW-0472">Membrane</keyword>
<evidence type="ECO:0000256" key="7">
    <source>
        <dbReference type="ARBA" id="ARBA00022989"/>
    </source>
</evidence>
<evidence type="ECO:0000313" key="13">
    <source>
        <dbReference type="EMBL" id="ACD57930.1"/>
    </source>
</evidence>
<dbReference type="CDD" id="cd02419">
    <property type="entry name" value="Peptidase_C39C"/>
    <property type="match status" value="1"/>
</dbReference>
<dbReference type="Gene3D" id="3.90.70.10">
    <property type="entry name" value="Cysteine proteinases"/>
    <property type="match status" value="1"/>
</dbReference>
<evidence type="ECO:0000313" key="14">
    <source>
        <dbReference type="Proteomes" id="UP000001740"/>
    </source>
</evidence>
<keyword evidence="5" id="KW-0547">Nucleotide-binding</keyword>
<dbReference type="Proteomes" id="UP000001740">
    <property type="component" value="Chromosome"/>
</dbReference>
<feature type="transmembrane region" description="Helical" evidence="9">
    <location>
        <begin position="241"/>
        <end position="261"/>
    </location>
</feature>
<feature type="domain" description="ABC transporter" evidence="10">
    <location>
        <begin position="487"/>
        <end position="719"/>
    </location>
</feature>
<evidence type="ECO:0000256" key="1">
    <source>
        <dbReference type="ARBA" id="ARBA00004651"/>
    </source>
</evidence>
<evidence type="ECO:0000259" key="11">
    <source>
        <dbReference type="PROSITE" id="PS50929"/>
    </source>
</evidence>
<dbReference type="FunFam" id="3.40.50.300:FF:000299">
    <property type="entry name" value="ABC transporter ATP-binding protein/permease"/>
    <property type="match status" value="1"/>
</dbReference>
<keyword evidence="6 13" id="KW-0067">ATP-binding</keyword>
<comment type="subcellular location">
    <subcellularLocation>
        <location evidence="1">Cell membrane</location>
        <topology evidence="1">Multi-pass membrane protein</topology>
    </subcellularLocation>
</comment>
<dbReference type="SUPFAM" id="SSF90123">
    <property type="entry name" value="ABC transporter transmembrane region"/>
    <property type="match status" value="1"/>
</dbReference>
<dbReference type="PANTHER" id="PTHR24221">
    <property type="entry name" value="ATP-BINDING CASSETTE SUB-FAMILY B"/>
    <property type="match status" value="1"/>
</dbReference>
<gene>
    <name evidence="13" type="primary">raxB</name>
    <name evidence="13" type="ordered locus">PXO_04477</name>
</gene>
<dbReference type="GO" id="GO:0034040">
    <property type="term" value="F:ATPase-coupled lipid transmembrane transporter activity"/>
    <property type="evidence" value="ECO:0007669"/>
    <property type="project" value="TreeGrafter"/>
</dbReference>
<dbReference type="SMART" id="SM00382">
    <property type="entry name" value="AAA"/>
    <property type="match status" value="1"/>
</dbReference>
<dbReference type="PROSITE" id="PS50929">
    <property type="entry name" value="ABC_TM1F"/>
    <property type="match status" value="1"/>
</dbReference>
<dbReference type="PROSITE" id="PS00211">
    <property type="entry name" value="ABC_TRANSPORTER_1"/>
    <property type="match status" value="1"/>
</dbReference>
<dbReference type="KEGG" id="xop:PXO_04477"/>
<evidence type="ECO:0000256" key="4">
    <source>
        <dbReference type="ARBA" id="ARBA00022692"/>
    </source>
</evidence>
<dbReference type="InterPro" id="IPR005074">
    <property type="entry name" value="Peptidase_C39"/>
</dbReference>
<feature type="transmembrane region" description="Helical" evidence="9">
    <location>
        <begin position="171"/>
        <end position="196"/>
    </location>
</feature>
<dbReference type="GO" id="GO:0006508">
    <property type="term" value="P:proteolysis"/>
    <property type="evidence" value="ECO:0007669"/>
    <property type="project" value="InterPro"/>
</dbReference>
<keyword evidence="4 9" id="KW-0812">Transmembrane</keyword>
<reference evidence="13 14" key="1">
    <citation type="journal article" date="2008" name="BMC Genomics">
        <title>Genome sequence and rapid evolution of the rice pathogen Xanthomonas oryzae pv. oryzae PXO99A.</title>
        <authorList>
            <person name="Salzberg S.L."/>
            <person name="Sommer D.D."/>
            <person name="Schatz M.C."/>
            <person name="Phillippy A.M."/>
            <person name="Rabinowicz P.D."/>
            <person name="Tsuge S."/>
            <person name="Furutani A."/>
            <person name="Ochiai H."/>
            <person name="Delcher A.L."/>
            <person name="Kelley D."/>
            <person name="Madupu R."/>
            <person name="Puiu D."/>
            <person name="Radune D."/>
            <person name="Shumway M."/>
            <person name="Trapnell C."/>
            <person name="Aparna G."/>
            <person name="Jha G."/>
            <person name="Pandey A."/>
            <person name="Patil P.B."/>
            <person name="Ishihara H."/>
            <person name="Meyer D.F."/>
            <person name="Szurek B."/>
            <person name="Verdier V."/>
            <person name="Koebnik R."/>
            <person name="Dow J.M."/>
            <person name="Ryan R.P."/>
            <person name="Hirata H."/>
            <person name="Tsuyumu S."/>
            <person name="Won Lee S."/>
            <person name="Seo Y.S."/>
            <person name="Sriariyanum M."/>
            <person name="Ronald P.C."/>
            <person name="Sonti R.V."/>
            <person name="Van Sluys M.A."/>
            <person name="Leach J.E."/>
            <person name="White F.F."/>
            <person name="Bogdanove A.J."/>
        </authorList>
    </citation>
    <scope>NUCLEOTIDE SEQUENCE [LARGE SCALE GENOMIC DNA]</scope>
    <source>
        <strain evidence="13 14">PXO99A</strain>
    </source>
</reference>
<feature type="domain" description="ABC transmembrane type-1" evidence="11">
    <location>
        <begin position="173"/>
        <end position="454"/>
    </location>
</feature>
<feature type="transmembrane region" description="Helical" evidence="9">
    <location>
        <begin position="409"/>
        <end position="434"/>
    </location>
</feature>
<dbReference type="EMBL" id="CP000967">
    <property type="protein sequence ID" value="ACD57930.1"/>
    <property type="molecule type" value="Genomic_DNA"/>
</dbReference>
<evidence type="ECO:0000256" key="5">
    <source>
        <dbReference type="ARBA" id="ARBA00022741"/>
    </source>
</evidence>
<proteinExistence type="predicted"/>
<dbReference type="Pfam" id="PF03412">
    <property type="entry name" value="Peptidase_C39"/>
    <property type="match status" value="1"/>
</dbReference>
<evidence type="ECO:0000256" key="9">
    <source>
        <dbReference type="SAM" id="Phobius"/>
    </source>
</evidence>
<feature type="transmembrane region" description="Helical" evidence="9">
    <location>
        <begin position="208"/>
        <end position="229"/>
    </location>
</feature>
<dbReference type="GO" id="GO:0140359">
    <property type="term" value="F:ABC-type transporter activity"/>
    <property type="evidence" value="ECO:0007669"/>
    <property type="project" value="InterPro"/>
</dbReference>
<dbReference type="InterPro" id="IPR017871">
    <property type="entry name" value="ABC_transporter-like_CS"/>
</dbReference>
<evidence type="ECO:0000256" key="3">
    <source>
        <dbReference type="ARBA" id="ARBA00022475"/>
    </source>
</evidence>
<evidence type="ECO:0000259" key="12">
    <source>
        <dbReference type="PROSITE" id="PS50990"/>
    </source>
</evidence>
<protein>
    <submittedName>
        <fullName evidence="13">Colicin V secretion/processing ATP-binding protein CvaB/putative ABC transporter protein required for AvrXa21 activity B (RaxB)</fullName>
    </submittedName>
</protein>
<dbReference type="InterPro" id="IPR003439">
    <property type="entry name" value="ABC_transporter-like_ATP-bd"/>
</dbReference>
<dbReference type="InterPro" id="IPR003593">
    <property type="entry name" value="AAA+_ATPase"/>
</dbReference>
<evidence type="ECO:0000256" key="8">
    <source>
        <dbReference type="ARBA" id="ARBA00023136"/>
    </source>
</evidence>
<evidence type="ECO:0000256" key="6">
    <source>
        <dbReference type="ARBA" id="ARBA00022840"/>
    </source>
</evidence>
<dbReference type="PROSITE" id="PS50893">
    <property type="entry name" value="ABC_TRANSPORTER_2"/>
    <property type="match status" value="1"/>
</dbReference>
<dbReference type="Pfam" id="PF00664">
    <property type="entry name" value="ABC_membrane"/>
    <property type="match status" value="1"/>
</dbReference>
<keyword evidence="3" id="KW-1003">Cell membrane</keyword>
<dbReference type="CDD" id="cd03246">
    <property type="entry name" value="ABCC_Protease_Secretion"/>
    <property type="match status" value="1"/>
</dbReference>
<keyword evidence="7 9" id="KW-1133">Transmembrane helix</keyword>
<dbReference type="PROSITE" id="PS50990">
    <property type="entry name" value="PEPTIDASE_C39"/>
    <property type="match status" value="1"/>
</dbReference>
<dbReference type="PANTHER" id="PTHR24221:SF606">
    <property type="entry name" value="COLICIN V SECRETION-PROCESSING ATP-BINDING PROTEIN"/>
    <property type="match status" value="1"/>
</dbReference>
<name>A0A0K0GI66_XANOP</name>
<accession>A0A0K0GI66</accession>
<sequence>MSRWLAQLRRASGARALPMILQGQVGECGLAAMAMIAHYHGCQIGLAELRRRFLLSRQGTNLANLVAIAQALGLQARALRLEMDGVPDLQLPCIVHWDLNHFVVLKRVGTRRLQIHDPASGPRGLTPGEFARHFSGIALELSPTADFRAQSAAPPVALSSLIGRVHGLGRAVWQVLALAFALEVLSLGMPFQLQWIVDQAVPSADIGLIHVLGAGFLLLVVLQSCIGLLRGWLIASVSAQLGFQWMGQVFAHLLALPLAYFEKRHLGGIQSRFASITQVQRTLTTGFTQTLVDGVLVVGTLGLMLVYSAGLSAITLVAVALYAATRLLWLSRMREATAEQLLWDGRQHTHLLESVRCIQGVRLFGRQQVRRMDWTHLLAEQTNAQLRLAQGEVWQSAIKLLLFGGERVLVIWLAAFAILRAELSLGMLLAFMAYREQFAMRLSALIDRLVEFRLLRVHLERVADIVHQPREDADQRVDAPDWSDTTIEVCGIGFRYADDAPAVLEEVNIRIGSGECVAITGPSGCGKTTLVKVILGLLQPSTGQVKIGGRPLTRAALAHYRGIVGTVMQDDLLFTGSVSENISFFDPEPDQGQIERCARIAGVHQEVEQMPLGYASLLSEAGTGLSGGQRQRVLLARALYRAPRILVLDEATSHLDVINEHRVNHAIQAMQVTRIIVAHRRETVSMAARVITLERGRVTSDQPIAAWQRLQEHSAAAAD</sequence>
<dbReference type="GO" id="GO:0008234">
    <property type="term" value="F:cysteine-type peptidase activity"/>
    <property type="evidence" value="ECO:0007669"/>
    <property type="project" value="InterPro"/>
</dbReference>
<dbReference type="Gene3D" id="1.20.1560.10">
    <property type="entry name" value="ABC transporter type 1, transmembrane domain"/>
    <property type="match status" value="1"/>
</dbReference>